<dbReference type="InterPro" id="IPR039420">
    <property type="entry name" value="WalR-like"/>
</dbReference>
<dbReference type="SMART" id="SM00862">
    <property type="entry name" value="Trans_reg_C"/>
    <property type="match status" value="1"/>
</dbReference>
<dbReference type="SUPFAM" id="SSF52172">
    <property type="entry name" value="CheY-like"/>
    <property type="match status" value="1"/>
</dbReference>
<protein>
    <submittedName>
        <fullName evidence="10">Response regulator transcription factor</fullName>
    </submittedName>
</protein>
<dbReference type="Pfam" id="PF00486">
    <property type="entry name" value="Trans_reg_C"/>
    <property type="match status" value="1"/>
</dbReference>
<dbReference type="PANTHER" id="PTHR48111:SF22">
    <property type="entry name" value="REGULATOR OF RPOS"/>
    <property type="match status" value="1"/>
</dbReference>
<reference evidence="10" key="1">
    <citation type="journal article" date="2022" name="ISME J.">
        <title>A general approach to explore prokaryotic protein glycosylation reveals the unique surface layer modulation of an anammox bacterium.</title>
        <authorList>
            <person name="Pabst M."/>
            <person name="Grouzdev D.S."/>
            <person name="Lawson C.E."/>
            <person name="Kleikamp H.B.C."/>
            <person name="de Ram C."/>
            <person name="Louwen R."/>
            <person name="Lin Y.M."/>
            <person name="Lucker S."/>
            <person name="van Loosdrecht M.C.M."/>
            <person name="Laureni M."/>
        </authorList>
    </citation>
    <scope>NUCLEOTIDE SEQUENCE</scope>
    <source>
        <strain evidence="10">BROCD043</strain>
    </source>
</reference>
<organism evidence="10 11">
    <name type="scientific">Candidatus Dojkabacteria bacterium</name>
    <dbReference type="NCBI Taxonomy" id="2099670"/>
    <lineage>
        <taxon>Bacteria</taxon>
        <taxon>Candidatus Dojkabacteria</taxon>
    </lineage>
</organism>
<keyword evidence="5" id="KW-0804">Transcription</keyword>
<name>A0A952DUU3_9BACT</name>
<dbReference type="InterPro" id="IPR036388">
    <property type="entry name" value="WH-like_DNA-bd_sf"/>
</dbReference>
<evidence type="ECO:0000256" key="1">
    <source>
        <dbReference type="ARBA" id="ARBA00022553"/>
    </source>
</evidence>
<keyword evidence="2" id="KW-0902">Two-component regulatory system</keyword>
<evidence type="ECO:0000256" key="3">
    <source>
        <dbReference type="ARBA" id="ARBA00023015"/>
    </source>
</evidence>
<evidence type="ECO:0000256" key="4">
    <source>
        <dbReference type="ARBA" id="ARBA00023125"/>
    </source>
</evidence>
<feature type="domain" description="OmpR/PhoB-type" evidence="9">
    <location>
        <begin position="124"/>
        <end position="222"/>
    </location>
</feature>
<dbReference type="GO" id="GO:0000976">
    <property type="term" value="F:transcription cis-regulatory region binding"/>
    <property type="evidence" value="ECO:0007669"/>
    <property type="project" value="TreeGrafter"/>
</dbReference>
<proteinExistence type="predicted"/>
<feature type="DNA-binding region" description="OmpR/PhoB-type" evidence="7">
    <location>
        <begin position="124"/>
        <end position="222"/>
    </location>
</feature>
<dbReference type="GO" id="GO:0005829">
    <property type="term" value="C:cytosol"/>
    <property type="evidence" value="ECO:0007669"/>
    <property type="project" value="TreeGrafter"/>
</dbReference>
<accession>A0A952DUU3</accession>
<comment type="caution">
    <text evidence="10">The sequence shown here is derived from an EMBL/GenBank/DDBJ whole genome shotgun (WGS) entry which is preliminary data.</text>
</comment>
<dbReference type="AlphaFoldDB" id="A0A952DUU3"/>
<dbReference type="GO" id="GO:0006355">
    <property type="term" value="P:regulation of DNA-templated transcription"/>
    <property type="evidence" value="ECO:0007669"/>
    <property type="project" value="InterPro"/>
</dbReference>
<evidence type="ECO:0000256" key="7">
    <source>
        <dbReference type="PROSITE-ProRule" id="PRU01091"/>
    </source>
</evidence>
<keyword evidence="4 7" id="KW-0238">DNA-binding</keyword>
<evidence type="ECO:0000256" key="6">
    <source>
        <dbReference type="PROSITE-ProRule" id="PRU00169"/>
    </source>
</evidence>
<dbReference type="PROSITE" id="PS50110">
    <property type="entry name" value="RESPONSE_REGULATORY"/>
    <property type="match status" value="1"/>
</dbReference>
<dbReference type="Pfam" id="PF00072">
    <property type="entry name" value="Response_reg"/>
    <property type="match status" value="1"/>
</dbReference>
<dbReference type="CDD" id="cd17574">
    <property type="entry name" value="REC_OmpR"/>
    <property type="match status" value="1"/>
</dbReference>
<dbReference type="PROSITE" id="PS51755">
    <property type="entry name" value="OMPR_PHOB"/>
    <property type="match status" value="1"/>
</dbReference>
<dbReference type="InterPro" id="IPR001867">
    <property type="entry name" value="OmpR/PhoB-type_DNA-bd"/>
</dbReference>
<dbReference type="Proteomes" id="UP000781173">
    <property type="component" value="Unassembled WGS sequence"/>
</dbReference>
<dbReference type="EMBL" id="JACFOF010000019">
    <property type="protein sequence ID" value="MBW7954139.1"/>
    <property type="molecule type" value="Genomic_DNA"/>
</dbReference>
<feature type="domain" description="Response regulatory" evidence="8">
    <location>
        <begin position="3"/>
        <end position="117"/>
    </location>
</feature>
<dbReference type="GO" id="GO:0000156">
    <property type="term" value="F:phosphorelay response regulator activity"/>
    <property type="evidence" value="ECO:0007669"/>
    <property type="project" value="TreeGrafter"/>
</dbReference>
<feature type="modified residue" description="4-aspartylphosphate" evidence="6">
    <location>
        <position position="52"/>
    </location>
</feature>
<keyword evidence="3" id="KW-0805">Transcription regulation</keyword>
<dbReference type="InterPro" id="IPR001789">
    <property type="entry name" value="Sig_transdc_resp-reg_receiver"/>
</dbReference>
<evidence type="ECO:0000259" key="8">
    <source>
        <dbReference type="PROSITE" id="PS50110"/>
    </source>
</evidence>
<evidence type="ECO:0000256" key="2">
    <source>
        <dbReference type="ARBA" id="ARBA00023012"/>
    </source>
</evidence>
<dbReference type="SMART" id="SM00448">
    <property type="entry name" value="REC"/>
    <property type="match status" value="1"/>
</dbReference>
<dbReference type="Gene3D" id="1.10.10.10">
    <property type="entry name" value="Winged helix-like DNA-binding domain superfamily/Winged helix DNA-binding domain"/>
    <property type="match status" value="1"/>
</dbReference>
<sequence>MYKLLLIDDNLKLIQNIRHYLGDKDYFCHLATDAKSGLRILENQLPDLIILDHTMASETGLQLLKKIRSLQYDTPVLFLSGTDNIEHICKVLAEGADDYVTKPFSMQELRARIDKLLVRPPISKGHIEFIQDLQLDQNTLELKRGRTRLPLRKREFELIYYLSKYNNSAVSRSQILSNVWGDKEPFSGTIDVHISNIRRKVKKVFKCDIIKTVHGIGYQIRNGRL</sequence>
<evidence type="ECO:0000313" key="11">
    <source>
        <dbReference type="Proteomes" id="UP000781173"/>
    </source>
</evidence>
<dbReference type="GO" id="GO:0032993">
    <property type="term" value="C:protein-DNA complex"/>
    <property type="evidence" value="ECO:0007669"/>
    <property type="project" value="TreeGrafter"/>
</dbReference>
<dbReference type="PANTHER" id="PTHR48111">
    <property type="entry name" value="REGULATOR OF RPOS"/>
    <property type="match status" value="1"/>
</dbReference>
<dbReference type="CDD" id="cd00383">
    <property type="entry name" value="trans_reg_C"/>
    <property type="match status" value="1"/>
</dbReference>
<gene>
    <name evidence="10" type="ORF">H3C67_05140</name>
</gene>
<dbReference type="Gene3D" id="3.40.50.2300">
    <property type="match status" value="1"/>
</dbReference>
<evidence type="ECO:0000256" key="5">
    <source>
        <dbReference type="ARBA" id="ARBA00023163"/>
    </source>
</evidence>
<dbReference type="InterPro" id="IPR011006">
    <property type="entry name" value="CheY-like_superfamily"/>
</dbReference>
<keyword evidence="1 6" id="KW-0597">Phosphoprotein</keyword>
<evidence type="ECO:0000259" key="9">
    <source>
        <dbReference type="PROSITE" id="PS51755"/>
    </source>
</evidence>
<evidence type="ECO:0000313" key="10">
    <source>
        <dbReference type="EMBL" id="MBW7954139.1"/>
    </source>
</evidence>